<protein>
    <submittedName>
        <fullName evidence="1">Uncharacterized protein</fullName>
    </submittedName>
</protein>
<dbReference type="EMBL" id="JBIYSL010000005">
    <property type="protein sequence ID" value="MFK0524799.1"/>
    <property type="molecule type" value="Genomic_DNA"/>
</dbReference>
<organism evidence="1 2">
    <name type="scientific">Paenibacillus illinoisensis</name>
    <dbReference type="NCBI Taxonomy" id="59845"/>
    <lineage>
        <taxon>Bacteria</taxon>
        <taxon>Bacillati</taxon>
        <taxon>Bacillota</taxon>
        <taxon>Bacilli</taxon>
        <taxon>Bacillales</taxon>
        <taxon>Paenibacillaceae</taxon>
        <taxon>Paenibacillus</taxon>
    </lineage>
</organism>
<comment type="caution">
    <text evidence="1">The sequence shown here is derived from an EMBL/GenBank/DDBJ whole genome shotgun (WGS) entry which is preliminary data.</text>
</comment>
<evidence type="ECO:0000313" key="2">
    <source>
        <dbReference type="Proteomes" id="UP001618531"/>
    </source>
</evidence>
<proteinExistence type="predicted"/>
<keyword evidence="2" id="KW-1185">Reference proteome</keyword>
<evidence type="ECO:0000313" key="1">
    <source>
        <dbReference type="EMBL" id="MFK0524799.1"/>
    </source>
</evidence>
<accession>A0ABW8HYS8</accession>
<sequence length="61" mass="6559">MNRFEQGLPDPQAAEVVDECLGCGGEIYRGQEVVKYGDEGLCCNFRCLGVAMNAENTTAGE</sequence>
<gene>
    <name evidence="1" type="ORF">ACINKY_21600</name>
</gene>
<reference evidence="1 2" key="1">
    <citation type="submission" date="2024-11" db="EMBL/GenBank/DDBJ databases">
        <title>Identification and Characterization of a Novel Fosfomycin Bacillithiol Transferase FosB8 in Paenibacillus illinoisensis.</title>
        <authorList>
            <person name="Lu W."/>
        </authorList>
    </citation>
    <scope>NUCLEOTIDE SEQUENCE [LARGE SCALE GENOMIC DNA]</scope>
    <source>
        <strain evidence="1 2">WP77</strain>
    </source>
</reference>
<dbReference type="RefSeq" id="WP_402877448.1">
    <property type="nucleotide sequence ID" value="NZ_JBIYSL010000005.1"/>
</dbReference>
<dbReference type="Proteomes" id="UP001618531">
    <property type="component" value="Unassembled WGS sequence"/>
</dbReference>
<name>A0ABW8HYS8_9BACL</name>